<comment type="caution">
    <text evidence="1">The sequence shown here is derived from an EMBL/GenBank/DDBJ whole genome shotgun (WGS) entry which is preliminary data.</text>
</comment>
<organism evidence="1">
    <name type="scientific">bioreactor metagenome</name>
    <dbReference type="NCBI Taxonomy" id="1076179"/>
    <lineage>
        <taxon>unclassified sequences</taxon>
        <taxon>metagenomes</taxon>
        <taxon>ecological metagenomes</taxon>
    </lineage>
</organism>
<evidence type="ECO:0000313" key="1">
    <source>
        <dbReference type="EMBL" id="MPM80538.1"/>
    </source>
</evidence>
<protein>
    <submittedName>
        <fullName evidence="1">Uncharacterized protein</fullName>
    </submittedName>
</protein>
<gene>
    <name evidence="1" type="ORF">SDC9_127585</name>
</gene>
<reference evidence="1" key="1">
    <citation type="submission" date="2019-08" db="EMBL/GenBank/DDBJ databases">
        <authorList>
            <person name="Kucharzyk K."/>
            <person name="Murdoch R.W."/>
            <person name="Higgins S."/>
            <person name="Loffler F."/>
        </authorList>
    </citation>
    <scope>NUCLEOTIDE SEQUENCE</scope>
</reference>
<name>A0A645CUK1_9ZZZZ</name>
<proteinExistence type="predicted"/>
<dbReference type="AlphaFoldDB" id="A0A645CUK1"/>
<sequence>MSYVRIRVASSDWWASRKVVSVTSSRSEARSAAANFSGPSSSSCWRKPTGTGVRRSIFGSLVRGWTVIGDSPCGLFTVTSASQVSTLVPRSSEVRAFSSAGRSSMKAVEISPARKSGSSSTAWRKGMLVATPRIRNSASARRARATAWSRSRPRVVSFTSRESKWGLITAPVAAVPPSRRTPAPAAER</sequence>
<accession>A0A645CUK1</accession>
<dbReference type="EMBL" id="VSSQ01030132">
    <property type="protein sequence ID" value="MPM80538.1"/>
    <property type="molecule type" value="Genomic_DNA"/>
</dbReference>